<evidence type="ECO:0000313" key="1">
    <source>
        <dbReference type="EMBL" id="KAJ8393438.1"/>
    </source>
</evidence>
<name>A0AAD7S042_9TELE</name>
<proteinExistence type="predicted"/>
<evidence type="ECO:0000313" key="2">
    <source>
        <dbReference type="Proteomes" id="UP001221898"/>
    </source>
</evidence>
<organism evidence="1 2">
    <name type="scientific">Aldrovandia affinis</name>
    <dbReference type="NCBI Taxonomy" id="143900"/>
    <lineage>
        <taxon>Eukaryota</taxon>
        <taxon>Metazoa</taxon>
        <taxon>Chordata</taxon>
        <taxon>Craniata</taxon>
        <taxon>Vertebrata</taxon>
        <taxon>Euteleostomi</taxon>
        <taxon>Actinopterygii</taxon>
        <taxon>Neopterygii</taxon>
        <taxon>Teleostei</taxon>
        <taxon>Notacanthiformes</taxon>
        <taxon>Halosauridae</taxon>
        <taxon>Aldrovandia</taxon>
    </lineage>
</organism>
<dbReference type="Proteomes" id="UP001221898">
    <property type="component" value="Unassembled WGS sequence"/>
</dbReference>
<reference evidence="1" key="1">
    <citation type="journal article" date="2023" name="Science">
        <title>Genome structures resolve the early diversification of teleost fishes.</title>
        <authorList>
            <person name="Parey E."/>
            <person name="Louis A."/>
            <person name="Montfort J."/>
            <person name="Bouchez O."/>
            <person name="Roques C."/>
            <person name="Iampietro C."/>
            <person name="Lluch J."/>
            <person name="Castinel A."/>
            <person name="Donnadieu C."/>
            <person name="Desvignes T."/>
            <person name="Floi Bucao C."/>
            <person name="Jouanno E."/>
            <person name="Wen M."/>
            <person name="Mejri S."/>
            <person name="Dirks R."/>
            <person name="Jansen H."/>
            <person name="Henkel C."/>
            <person name="Chen W.J."/>
            <person name="Zahm M."/>
            <person name="Cabau C."/>
            <person name="Klopp C."/>
            <person name="Thompson A.W."/>
            <person name="Robinson-Rechavi M."/>
            <person name="Braasch I."/>
            <person name="Lecointre G."/>
            <person name="Bobe J."/>
            <person name="Postlethwait J.H."/>
            <person name="Berthelot C."/>
            <person name="Roest Crollius H."/>
            <person name="Guiguen Y."/>
        </authorList>
    </citation>
    <scope>NUCLEOTIDE SEQUENCE</scope>
    <source>
        <strain evidence="1">NC1722</strain>
    </source>
</reference>
<protein>
    <submittedName>
        <fullName evidence="1">Uncharacterized protein</fullName>
    </submittedName>
</protein>
<comment type="caution">
    <text evidence="1">The sequence shown here is derived from an EMBL/GenBank/DDBJ whole genome shotgun (WGS) entry which is preliminary data.</text>
</comment>
<accession>A0AAD7S042</accession>
<keyword evidence="2" id="KW-1185">Reference proteome</keyword>
<dbReference type="EMBL" id="JAINUG010000137">
    <property type="protein sequence ID" value="KAJ8393438.1"/>
    <property type="molecule type" value="Genomic_DNA"/>
</dbReference>
<gene>
    <name evidence="1" type="ORF">AAFF_G00061600</name>
</gene>
<dbReference type="AlphaFoldDB" id="A0AAD7S042"/>
<sequence length="98" mass="10726">MLRKPHIPTEKRLARPGRWGEGCVIPSRCTLVCLHCRAAHGGRCWGRFAPFDPQFGVQSPVAGDGTPGPLWSWKNTVHGSARVDNGGRNLNDVIKAEL</sequence>